<dbReference type="EMBL" id="WJQU01000001">
    <property type="protein sequence ID" value="KAJ6648512.1"/>
    <property type="molecule type" value="Genomic_DNA"/>
</dbReference>
<dbReference type="AlphaFoldDB" id="A0A9Q0NDX9"/>
<organism evidence="1 2">
    <name type="scientific">Pseudolycoriella hygida</name>
    <dbReference type="NCBI Taxonomy" id="35572"/>
    <lineage>
        <taxon>Eukaryota</taxon>
        <taxon>Metazoa</taxon>
        <taxon>Ecdysozoa</taxon>
        <taxon>Arthropoda</taxon>
        <taxon>Hexapoda</taxon>
        <taxon>Insecta</taxon>
        <taxon>Pterygota</taxon>
        <taxon>Neoptera</taxon>
        <taxon>Endopterygota</taxon>
        <taxon>Diptera</taxon>
        <taxon>Nematocera</taxon>
        <taxon>Sciaroidea</taxon>
        <taxon>Sciaridae</taxon>
        <taxon>Pseudolycoriella</taxon>
    </lineage>
</organism>
<dbReference type="Proteomes" id="UP001151699">
    <property type="component" value="Chromosome A"/>
</dbReference>
<sequence>MVSSFDTDLNYQHYILLLFSLISLHPIHGIYHHLDLAPYRSYFSHVIRHSPPKSTIEPLTFASPTEPTAVDFNSLFPHTQHPSIPSFDATQHPTLNAFGRSYTYGKFGPPVLNGFVPNIGELTYVVDGRVLKQYLVMEDHDDDNTLDSLVNNPYTGHAFKPYFPSNYNVDQSNRQNLGFPQSQALVNAEPLATNANPTTGAIQLGSGSLGYIRLPNGAIYLGSGSLGYINDQQRISAIESVRNRQSPAAGPLSFGHTPR</sequence>
<gene>
    <name evidence="1" type="ORF">Bhyg_03742</name>
</gene>
<accession>A0A9Q0NDX9</accession>
<name>A0A9Q0NDX9_9DIPT</name>
<evidence type="ECO:0000313" key="1">
    <source>
        <dbReference type="EMBL" id="KAJ6648512.1"/>
    </source>
</evidence>
<protein>
    <submittedName>
        <fullName evidence="1">Uncharacterized protein</fullName>
    </submittedName>
</protein>
<comment type="caution">
    <text evidence="1">The sequence shown here is derived from an EMBL/GenBank/DDBJ whole genome shotgun (WGS) entry which is preliminary data.</text>
</comment>
<reference evidence="1" key="1">
    <citation type="submission" date="2022-07" db="EMBL/GenBank/DDBJ databases">
        <authorList>
            <person name="Trinca V."/>
            <person name="Uliana J.V.C."/>
            <person name="Torres T.T."/>
            <person name="Ward R.J."/>
            <person name="Monesi N."/>
        </authorList>
    </citation>
    <scope>NUCLEOTIDE SEQUENCE</scope>
    <source>
        <strain evidence="1">HSMRA1968</strain>
        <tissue evidence="1">Whole embryos</tissue>
    </source>
</reference>
<evidence type="ECO:0000313" key="2">
    <source>
        <dbReference type="Proteomes" id="UP001151699"/>
    </source>
</evidence>
<keyword evidence="2" id="KW-1185">Reference proteome</keyword>
<proteinExistence type="predicted"/>
<dbReference type="OrthoDB" id="7791368at2759"/>